<keyword evidence="4" id="KW-0472">Membrane</keyword>
<keyword evidence="7" id="KW-1185">Reference proteome</keyword>
<dbReference type="InterPro" id="IPR027359">
    <property type="entry name" value="Volt_channel_dom_sf"/>
</dbReference>
<dbReference type="EMBL" id="ACPB03006272">
    <property type="status" value="NOT_ANNOTATED_CDS"/>
    <property type="molecule type" value="Genomic_DNA"/>
</dbReference>
<evidence type="ECO:0000256" key="4">
    <source>
        <dbReference type="ARBA" id="ARBA00023136"/>
    </source>
</evidence>
<dbReference type="GO" id="GO:0016020">
    <property type="term" value="C:membrane"/>
    <property type="evidence" value="ECO:0007669"/>
    <property type="project" value="UniProtKB-SubCell"/>
</dbReference>
<evidence type="ECO:0000259" key="5">
    <source>
        <dbReference type="Pfam" id="PF00520"/>
    </source>
</evidence>
<dbReference type="EnsemblMetazoa" id="RPRC003163-RA">
    <property type="protein sequence ID" value="RPRC003163-PA"/>
    <property type="gene ID" value="RPRC003163"/>
</dbReference>
<keyword evidence="2" id="KW-0812">Transmembrane</keyword>
<evidence type="ECO:0000313" key="7">
    <source>
        <dbReference type="Proteomes" id="UP000015103"/>
    </source>
</evidence>
<reference evidence="6" key="1">
    <citation type="submission" date="2015-05" db="UniProtKB">
        <authorList>
            <consortium name="EnsemblMetazoa"/>
        </authorList>
    </citation>
    <scope>IDENTIFICATION</scope>
</reference>
<evidence type="ECO:0000256" key="3">
    <source>
        <dbReference type="ARBA" id="ARBA00022989"/>
    </source>
</evidence>
<dbReference type="VEuPathDB" id="VectorBase:RPRC003163"/>
<proteinExistence type="predicted"/>
<evidence type="ECO:0000256" key="1">
    <source>
        <dbReference type="ARBA" id="ARBA00004141"/>
    </source>
</evidence>
<dbReference type="HOGENOM" id="CLU_2743180_0_0_1"/>
<dbReference type="InterPro" id="IPR005821">
    <property type="entry name" value="Ion_trans_dom"/>
</dbReference>
<comment type="subcellular location">
    <subcellularLocation>
        <location evidence="1">Membrane</location>
        <topology evidence="1">Multi-pass membrane protein</topology>
    </subcellularLocation>
</comment>
<evidence type="ECO:0000256" key="2">
    <source>
        <dbReference type="ARBA" id="ARBA00022692"/>
    </source>
</evidence>
<dbReference type="Gene3D" id="1.20.120.350">
    <property type="entry name" value="Voltage-gated potassium channels. Chain C"/>
    <property type="match status" value="1"/>
</dbReference>
<evidence type="ECO:0000313" key="6">
    <source>
        <dbReference type="EnsemblMetazoa" id="RPRC003163-PA"/>
    </source>
</evidence>
<protein>
    <submittedName>
        <fullName evidence="6">Ion_trans domain-containing protein</fullName>
    </submittedName>
</protein>
<dbReference type="Proteomes" id="UP000015103">
    <property type="component" value="Unassembled WGS sequence"/>
</dbReference>
<dbReference type="GO" id="GO:0005216">
    <property type="term" value="F:monoatomic ion channel activity"/>
    <property type="evidence" value="ECO:0007669"/>
    <property type="project" value="InterPro"/>
</dbReference>
<keyword evidence="3" id="KW-1133">Transmembrane helix</keyword>
<dbReference type="InParanoid" id="T1HGJ0"/>
<accession>T1HGJ0</accession>
<dbReference type="Pfam" id="PF00520">
    <property type="entry name" value="Ion_trans"/>
    <property type="match status" value="1"/>
</dbReference>
<feature type="domain" description="Ion transport" evidence="5">
    <location>
        <begin position="1"/>
        <end position="32"/>
    </location>
</feature>
<dbReference type="AlphaFoldDB" id="T1HGJ0"/>
<dbReference type="STRING" id="13249.T1HGJ0"/>
<name>T1HGJ0_RHOPR</name>
<organism evidence="6 7">
    <name type="scientific">Rhodnius prolixus</name>
    <name type="common">Triatomid bug</name>
    <dbReference type="NCBI Taxonomy" id="13249"/>
    <lineage>
        <taxon>Eukaryota</taxon>
        <taxon>Metazoa</taxon>
        <taxon>Ecdysozoa</taxon>
        <taxon>Arthropoda</taxon>
        <taxon>Hexapoda</taxon>
        <taxon>Insecta</taxon>
        <taxon>Pterygota</taxon>
        <taxon>Neoptera</taxon>
        <taxon>Paraneoptera</taxon>
        <taxon>Hemiptera</taxon>
        <taxon>Heteroptera</taxon>
        <taxon>Panheteroptera</taxon>
        <taxon>Cimicomorpha</taxon>
        <taxon>Reduviidae</taxon>
        <taxon>Triatominae</taxon>
        <taxon>Rhodnius</taxon>
    </lineage>
</organism>
<sequence>MVLKCVAYGFAFHPGSYIRNPWNIIDFFVICVGSDTGSLARTGSGLPSLENRALYKHAAAPKTLIPINISS</sequence>